<sequence>MRSRTWRAAVAAAGLALVVAGCGAGGDDDEGGATAAPAAAEQSGQAAGPEQGGEQSPDGPDTSDIPDPVAEVNGTEISRDEFLSVFENQYQQMSMQAQMTGQPVDEAQLKKLTTDGLVGTELLTQEAEKRGIEVSDEEIQAELEEFAETNQVSPDEFIAAMGEQGLDRDAVMEQIDKQLRVEKLITSEFGEFEVTDAEIEAAYEQIGQQQAMAGGGGAAGGGGLPPLEQVRGEVSEQVRVQKEAGAMEELSQKLRAGADVTVHL</sequence>
<feature type="compositionally biased region" description="Low complexity" evidence="1">
    <location>
        <begin position="32"/>
        <end position="53"/>
    </location>
</feature>
<accession>A0A4R3ZTJ3</accession>
<dbReference type="SUPFAM" id="SSF109998">
    <property type="entry name" value="Triger factor/SurA peptide-binding domain-like"/>
    <property type="match status" value="1"/>
</dbReference>
<keyword evidence="3" id="KW-0413">Isomerase</keyword>
<organism evidence="3 4">
    <name type="scientific">Dietzia cinnamea</name>
    <dbReference type="NCBI Taxonomy" id="321318"/>
    <lineage>
        <taxon>Bacteria</taxon>
        <taxon>Bacillati</taxon>
        <taxon>Actinomycetota</taxon>
        <taxon>Actinomycetes</taxon>
        <taxon>Mycobacteriales</taxon>
        <taxon>Dietziaceae</taxon>
        <taxon>Dietzia</taxon>
    </lineage>
</organism>
<name>A0A4R3ZTJ3_9ACTN</name>
<feature type="chain" id="PRO_5038818176" evidence="2">
    <location>
        <begin position="25"/>
        <end position="264"/>
    </location>
</feature>
<dbReference type="GO" id="GO:0016853">
    <property type="term" value="F:isomerase activity"/>
    <property type="evidence" value="ECO:0007669"/>
    <property type="project" value="UniProtKB-KW"/>
</dbReference>
<dbReference type="Gene3D" id="1.10.4030.10">
    <property type="entry name" value="Porin chaperone SurA, peptide-binding domain"/>
    <property type="match status" value="1"/>
</dbReference>
<dbReference type="RefSeq" id="WP_243699701.1">
    <property type="nucleotide sequence ID" value="NZ_CP143053.1"/>
</dbReference>
<dbReference type="PROSITE" id="PS51257">
    <property type="entry name" value="PROKAR_LIPOPROTEIN"/>
    <property type="match status" value="1"/>
</dbReference>
<reference evidence="3 4" key="1">
    <citation type="submission" date="2019-03" db="EMBL/GenBank/DDBJ databases">
        <title>Root nodule microbial communities of legume samples collected from USA, Mexico and Botswana.</title>
        <authorList>
            <person name="Hirsch A."/>
        </authorList>
    </citation>
    <scope>NUCLEOTIDE SEQUENCE [LARGE SCALE GENOMIC DNA]</scope>
    <source>
        <strain evidence="3 4">55</strain>
    </source>
</reference>
<dbReference type="GeneID" id="89529437"/>
<dbReference type="EMBL" id="SMCX01000011">
    <property type="protein sequence ID" value="TCW23569.1"/>
    <property type="molecule type" value="Genomic_DNA"/>
</dbReference>
<keyword evidence="2" id="KW-0732">Signal</keyword>
<dbReference type="Proteomes" id="UP000295805">
    <property type="component" value="Unassembled WGS sequence"/>
</dbReference>
<protein>
    <submittedName>
        <fullName evidence="3">Peptidyl-prolyl cis-trans isomerase SurA</fullName>
    </submittedName>
</protein>
<dbReference type="PANTHER" id="PTHR47245">
    <property type="entry name" value="PEPTIDYLPROLYL ISOMERASE"/>
    <property type="match status" value="1"/>
</dbReference>
<feature type="signal peptide" evidence="2">
    <location>
        <begin position="1"/>
        <end position="24"/>
    </location>
</feature>
<evidence type="ECO:0000256" key="2">
    <source>
        <dbReference type="SAM" id="SignalP"/>
    </source>
</evidence>
<proteinExistence type="predicted"/>
<evidence type="ECO:0000256" key="1">
    <source>
        <dbReference type="SAM" id="MobiDB-lite"/>
    </source>
</evidence>
<feature type="region of interest" description="Disordered" evidence="1">
    <location>
        <begin position="22"/>
        <end position="70"/>
    </location>
</feature>
<evidence type="ECO:0000313" key="3">
    <source>
        <dbReference type="EMBL" id="TCW23569.1"/>
    </source>
</evidence>
<dbReference type="Pfam" id="PF13624">
    <property type="entry name" value="SurA_N_3"/>
    <property type="match status" value="1"/>
</dbReference>
<dbReference type="AlphaFoldDB" id="A0A4R3ZTJ3"/>
<gene>
    <name evidence="3" type="ORF">EDD19_1113</name>
</gene>
<comment type="caution">
    <text evidence="3">The sequence shown here is derived from an EMBL/GenBank/DDBJ whole genome shotgun (WGS) entry which is preliminary data.</text>
</comment>
<dbReference type="InterPro" id="IPR050245">
    <property type="entry name" value="PrsA_foldase"/>
</dbReference>
<evidence type="ECO:0000313" key="4">
    <source>
        <dbReference type="Proteomes" id="UP000295805"/>
    </source>
</evidence>
<dbReference type="InterPro" id="IPR027304">
    <property type="entry name" value="Trigger_fact/SurA_dom_sf"/>
</dbReference>
<dbReference type="PANTHER" id="PTHR47245:SF2">
    <property type="entry name" value="PEPTIDYL-PROLYL CIS-TRANS ISOMERASE HP_0175-RELATED"/>
    <property type="match status" value="1"/>
</dbReference>